<dbReference type="SUPFAM" id="SSF54928">
    <property type="entry name" value="RNA-binding domain, RBD"/>
    <property type="match status" value="1"/>
</dbReference>
<dbReference type="GO" id="GO:0000398">
    <property type="term" value="P:mRNA splicing, via spliceosome"/>
    <property type="evidence" value="ECO:0007669"/>
    <property type="project" value="TreeGrafter"/>
</dbReference>
<feature type="compositionally biased region" description="Basic and acidic residues" evidence="7">
    <location>
        <begin position="830"/>
        <end position="855"/>
    </location>
</feature>
<evidence type="ECO:0000256" key="3">
    <source>
        <dbReference type="ARBA" id="ARBA00022771"/>
    </source>
</evidence>
<feature type="compositionally biased region" description="Basic residues" evidence="7">
    <location>
        <begin position="532"/>
        <end position="544"/>
    </location>
</feature>
<feature type="region of interest" description="Disordered" evidence="7">
    <location>
        <begin position="884"/>
        <end position="907"/>
    </location>
</feature>
<dbReference type="PANTHER" id="PTHR13948:SF3">
    <property type="entry name" value="FI21118P1"/>
    <property type="match status" value="1"/>
</dbReference>
<keyword evidence="3 6" id="KW-0863">Zinc-finger</keyword>
<dbReference type="Pfam" id="PF17780">
    <property type="entry name" value="OCRE"/>
    <property type="match status" value="1"/>
</dbReference>
<evidence type="ECO:0000256" key="4">
    <source>
        <dbReference type="ARBA" id="ARBA00022833"/>
    </source>
</evidence>
<dbReference type="GO" id="GO:0008270">
    <property type="term" value="F:zinc ion binding"/>
    <property type="evidence" value="ECO:0007669"/>
    <property type="project" value="UniProtKB-KW"/>
</dbReference>
<evidence type="ECO:0000313" key="9">
    <source>
        <dbReference type="Proteomes" id="UP000887540"/>
    </source>
</evidence>
<feature type="compositionally biased region" description="Basic and acidic residues" evidence="7">
    <location>
        <begin position="1053"/>
        <end position="1074"/>
    </location>
</feature>
<dbReference type="PANTHER" id="PTHR13948">
    <property type="entry name" value="RNA-BINDING PROTEIN"/>
    <property type="match status" value="1"/>
</dbReference>
<feature type="compositionally biased region" description="Basic and acidic residues" evidence="7">
    <location>
        <begin position="143"/>
        <end position="159"/>
    </location>
</feature>
<dbReference type="CDD" id="cd16162">
    <property type="entry name" value="OCRE_RBM5_like"/>
    <property type="match status" value="1"/>
</dbReference>
<organism evidence="9 10">
    <name type="scientific">Acrobeloides nanus</name>
    <dbReference type="NCBI Taxonomy" id="290746"/>
    <lineage>
        <taxon>Eukaryota</taxon>
        <taxon>Metazoa</taxon>
        <taxon>Ecdysozoa</taxon>
        <taxon>Nematoda</taxon>
        <taxon>Chromadorea</taxon>
        <taxon>Rhabditida</taxon>
        <taxon>Tylenchina</taxon>
        <taxon>Cephalobomorpha</taxon>
        <taxon>Cephaloboidea</taxon>
        <taxon>Cephalobidae</taxon>
        <taxon>Acrobeloides</taxon>
    </lineage>
</organism>
<dbReference type="GO" id="GO:0003723">
    <property type="term" value="F:RNA binding"/>
    <property type="evidence" value="ECO:0007669"/>
    <property type="project" value="TreeGrafter"/>
</dbReference>
<comment type="subcellular location">
    <subcellularLocation>
        <location evidence="1">Nucleus</location>
    </subcellularLocation>
</comment>
<sequence length="1074" mass="124063">MNNIRTTSNYTDYAQDWRSTTTSASPYLEQLQPNTSWSSNVSRDIDPNRSTAFSNEKHEILVTDLPSYVDSETMKIILDRQGFKALHTKVDTLTIEGTIRFHGILEFRDEKTAREWIDYNEGYLKFSDGVVSKMEYMNDGNEPDTHSNRNFNNREREKPGPSSPIWTCAKCAMNNSNERHECFKCGTSIIETRDLEEKGDTLVGTVLCDTLLIRDLPRNVTETDIRSISKRYALVQMNDSIEAGYLLNVFNKIAPYINNDRVIVTFSKQSLNLLAIQEGMSLIRNKEGYSINSQARQKYASVSDQAYMQSARGCGDYEQHISGVEKSKTINTPFGVRKIFPQPNPKTFQLESSSGYYYDQDTGFYYDPSTEFYYDPQIQQWAFYCKRYSTYIPCEGGDEKLKKRLMDEEDEDDEVKVVENRYIPPKPARRIATPPRMEKNISTMRHGDVQIPIQPSWYDRMTTSPHQAKRIPTPPISQLGRIPTQPDRYERVANSSRQEINLAYSWSERVASPPNEKRRSYEHRGASPPAKFLRRKKSPVRGKPRMSPETINQDAEEKITLAMDMIKTCNEQNRLLFQVLGNKLTDEDRRIIKNFESEISYICQAAEPLKEAQVAVKRTMEIWKKYDKVQDREEKREKINSWINPLPERRRESWNEREESSVMSEISYICQAAEPLKEAQMAVKRTMEIWKKYDKVQDREEKREKINSWINPLPERRRESWNEREESSVMPKSKKASTWKENLPSRPRPPSRNPPVPRYEERRSDPDSCPGEPFIDPLMQGPIRRELEWRSRSPPRNLDTWKPSAPIFSGPTQPLEDDWLSRKSPGPRLRRWEDSRVEKTTTRWQEKRPSSRDRPINVAEHIPEFSRKESSPKLLTKGILKREGELASRDESRDTWKSTRDLAGPSKIESDWRTNSAAIHALQGNLLSQPQEKLIAQQSGNLLAQQLMALAQQQMASAAAPFLIMPNPLLAQNFMAPSAGGLALQTPSALISGPKPVMSNSLQQYASNERDWQIALSQDQKKRAPIRIEDPVQSRPRRAATSVRAMPGTKATVKRERADMPREPARVQKEARKL</sequence>
<dbReference type="InterPro" id="IPR035979">
    <property type="entry name" value="RBD_domain_sf"/>
</dbReference>
<keyword evidence="4" id="KW-0862">Zinc</keyword>
<evidence type="ECO:0000256" key="6">
    <source>
        <dbReference type="PROSITE-ProRule" id="PRU00322"/>
    </source>
</evidence>
<protein>
    <submittedName>
        <fullName evidence="10">RanBP2-type domain-containing protein</fullName>
    </submittedName>
</protein>
<keyword evidence="9" id="KW-1185">Reference proteome</keyword>
<reference evidence="10" key="1">
    <citation type="submission" date="2022-11" db="UniProtKB">
        <authorList>
            <consortium name="WormBaseParasite"/>
        </authorList>
    </citation>
    <scope>IDENTIFICATION</scope>
</reference>
<feature type="compositionally biased region" description="Basic and acidic residues" evidence="7">
    <location>
        <begin position="515"/>
        <end position="525"/>
    </location>
</feature>
<feature type="region of interest" description="Disordered" evidence="7">
    <location>
        <begin position="717"/>
        <end position="855"/>
    </location>
</feature>
<evidence type="ECO:0000259" key="8">
    <source>
        <dbReference type="PROSITE" id="PS50199"/>
    </source>
</evidence>
<name>A0A914BXV0_9BILA</name>
<feature type="region of interest" description="Disordered" evidence="7">
    <location>
        <begin position="509"/>
        <end position="550"/>
    </location>
</feature>
<evidence type="ECO:0000256" key="7">
    <source>
        <dbReference type="SAM" id="MobiDB-lite"/>
    </source>
</evidence>
<dbReference type="WBParaSite" id="ACRNAN_Path_1247.g4862.t3">
    <property type="protein sequence ID" value="ACRNAN_Path_1247.g4862.t3"/>
    <property type="gene ID" value="ACRNAN_Path_1247.g4862"/>
</dbReference>
<feature type="compositionally biased region" description="Basic and acidic residues" evidence="7">
    <location>
        <begin position="717"/>
        <end position="727"/>
    </location>
</feature>
<dbReference type="InterPro" id="IPR041591">
    <property type="entry name" value="OCRE"/>
</dbReference>
<keyword evidence="5" id="KW-0539">Nucleus</keyword>
<feature type="region of interest" description="Disordered" evidence="7">
    <location>
        <begin position="138"/>
        <end position="162"/>
    </location>
</feature>
<keyword evidence="2" id="KW-0479">Metal-binding</keyword>
<evidence type="ECO:0000256" key="2">
    <source>
        <dbReference type="ARBA" id="ARBA00022723"/>
    </source>
</evidence>
<feature type="compositionally biased region" description="Basic and acidic residues" evidence="7">
    <location>
        <begin position="884"/>
        <end position="900"/>
    </location>
</feature>
<dbReference type="Proteomes" id="UP000887540">
    <property type="component" value="Unplaced"/>
</dbReference>
<feature type="domain" description="RanBP2-type" evidence="8">
    <location>
        <begin position="158"/>
        <end position="191"/>
    </location>
</feature>
<evidence type="ECO:0000313" key="10">
    <source>
        <dbReference type="WBParaSite" id="ACRNAN_Path_1247.g4862.t3"/>
    </source>
</evidence>
<proteinExistence type="predicted"/>
<feature type="region of interest" description="Disordered" evidence="7">
    <location>
        <begin position="1029"/>
        <end position="1074"/>
    </location>
</feature>
<dbReference type="InterPro" id="IPR001876">
    <property type="entry name" value="Znf_RanBP2"/>
</dbReference>
<dbReference type="PROSITE" id="PS50199">
    <property type="entry name" value="ZF_RANBP2_2"/>
    <property type="match status" value="1"/>
</dbReference>
<dbReference type="GO" id="GO:0005634">
    <property type="term" value="C:nucleus"/>
    <property type="evidence" value="ECO:0007669"/>
    <property type="project" value="UniProtKB-SubCell"/>
</dbReference>
<feature type="compositionally biased region" description="Pro residues" evidence="7">
    <location>
        <begin position="746"/>
        <end position="757"/>
    </location>
</feature>
<evidence type="ECO:0000256" key="5">
    <source>
        <dbReference type="ARBA" id="ARBA00023242"/>
    </source>
</evidence>
<dbReference type="AlphaFoldDB" id="A0A914BXV0"/>
<accession>A0A914BXV0</accession>
<dbReference type="PROSITE" id="PS01358">
    <property type="entry name" value="ZF_RANBP2_1"/>
    <property type="match status" value="1"/>
</dbReference>
<evidence type="ECO:0000256" key="1">
    <source>
        <dbReference type="ARBA" id="ARBA00004123"/>
    </source>
</evidence>